<feature type="region of interest" description="Disordered" evidence="1">
    <location>
        <begin position="99"/>
        <end position="158"/>
    </location>
</feature>
<keyword evidence="2" id="KW-0732">Signal</keyword>
<proteinExistence type="predicted"/>
<evidence type="ECO:0000313" key="4">
    <source>
        <dbReference type="Proteomes" id="UP001281003"/>
    </source>
</evidence>
<feature type="compositionally biased region" description="Pro residues" evidence="1">
    <location>
        <begin position="105"/>
        <end position="123"/>
    </location>
</feature>
<protein>
    <submittedName>
        <fullName evidence="3">Uncharacterized protein</fullName>
    </submittedName>
</protein>
<feature type="region of interest" description="Disordered" evidence="1">
    <location>
        <begin position="191"/>
        <end position="220"/>
    </location>
</feature>
<feature type="compositionally biased region" description="Basic and acidic residues" evidence="1">
    <location>
        <begin position="191"/>
        <end position="205"/>
    </location>
</feature>
<gene>
    <name evidence="3" type="ORF">B0T20DRAFT_395163</name>
</gene>
<reference evidence="3" key="2">
    <citation type="submission" date="2023-07" db="EMBL/GenBank/DDBJ databases">
        <authorList>
            <consortium name="Lawrence Berkeley National Laboratory"/>
            <person name="Haridas S."/>
            <person name="Hensen N."/>
            <person name="Bonometti L."/>
            <person name="Westerberg I."/>
            <person name="Brannstrom I.O."/>
            <person name="Guillou S."/>
            <person name="Cros-Aarteil S."/>
            <person name="Calhoun S."/>
            <person name="Kuo A."/>
            <person name="Mondo S."/>
            <person name="Pangilinan J."/>
            <person name="Riley R."/>
            <person name="LaButti K."/>
            <person name="Andreopoulos B."/>
            <person name="Lipzen A."/>
            <person name="Chen C."/>
            <person name="Yanf M."/>
            <person name="Daum C."/>
            <person name="Ng V."/>
            <person name="Clum A."/>
            <person name="Steindorff A."/>
            <person name="Ohm R."/>
            <person name="Martin F."/>
            <person name="Silar P."/>
            <person name="Natvig D."/>
            <person name="Lalanne C."/>
            <person name="Gautier V."/>
            <person name="Ament-velasquez S.L."/>
            <person name="Kruys A."/>
            <person name="Hutchinson M.I."/>
            <person name="Powell A.J."/>
            <person name="Barry K."/>
            <person name="Miller A.N."/>
            <person name="Grigoriev I.V."/>
            <person name="Debuchy R."/>
            <person name="Gladieux P."/>
            <person name="Thoren M.H."/>
            <person name="Johannesson H."/>
        </authorList>
    </citation>
    <scope>NUCLEOTIDE SEQUENCE</scope>
    <source>
        <strain evidence="3">FGSC 1904</strain>
    </source>
</reference>
<name>A0AAE0UAA2_SORBR</name>
<feature type="chain" id="PRO_5042286667" evidence="2">
    <location>
        <begin position="21"/>
        <end position="220"/>
    </location>
</feature>
<reference evidence="3" key="1">
    <citation type="journal article" date="2023" name="Mol. Phylogenet. Evol.">
        <title>Genome-scale phylogeny and comparative genomics of the fungal order Sordariales.</title>
        <authorList>
            <person name="Hensen N."/>
            <person name="Bonometti L."/>
            <person name="Westerberg I."/>
            <person name="Brannstrom I.O."/>
            <person name="Guillou S."/>
            <person name="Cros-Aarteil S."/>
            <person name="Calhoun S."/>
            <person name="Haridas S."/>
            <person name="Kuo A."/>
            <person name="Mondo S."/>
            <person name="Pangilinan J."/>
            <person name="Riley R."/>
            <person name="LaButti K."/>
            <person name="Andreopoulos B."/>
            <person name="Lipzen A."/>
            <person name="Chen C."/>
            <person name="Yan M."/>
            <person name="Daum C."/>
            <person name="Ng V."/>
            <person name="Clum A."/>
            <person name="Steindorff A."/>
            <person name="Ohm R.A."/>
            <person name="Martin F."/>
            <person name="Silar P."/>
            <person name="Natvig D.O."/>
            <person name="Lalanne C."/>
            <person name="Gautier V."/>
            <person name="Ament-Velasquez S.L."/>
            <person name="Kruys A."/>
            <person name="Hutchinson M.I."/>
            <person name="Powell A.J."/>
            <person name="Barry K."/>
            <person name="Miller A.N."/>
            <person name="Grigoriev I.V."/>
            <person name="Debuchy R."/>
            <person name="Gladieux P."/>
            <person name="Hiltunen Thoren M."/>
            <person name="Johannesson H."/>
        </authorList>
    </citation>
    <scope>NUCLEOTIDE SEQUENCE</scope>
    <source>
        <strain evidence="3">FGSC 1904</strain>
    </source>
</reference>
<evidence type="ECO:0000256" key="2">
    <source>
        <dbReference type="SAM" id="SignalP"/>
    </source>
</evidence>
<dbReference type="AlphaFoldDB" id="A0AAE0UAA2"/>
<evidence type="ECO:0000256" key="1">
    <source>
        <dbReference type="SAM" id="MobiDB-lite"/>
    </source>
</evidence>
<dbReference type="Proteomes" id="UP001281003">
    <property type="component" value="Unassembled WGS sequence"/>
</dbReference>
<organism evidence="3 4">
    <name type="scientific">Sordaria brevicollis</name>
    <dbReference type="NCBI Taxonomy" id="83679"/>
    <lineage>
        <taxon>Eukaryota</taxon>
        <taxon>Fungi</taxon>
        <taxon>Dikarya</taxon>
        <taxon>Ascomycota</taxon>
        <taxon>Pezizomycotina</taxon>
        <taxon>Sordariomycetes</taxon>
        <taxon>Sordariomycetidae</taxon>
        <taxon>Sordariales</taxon>
        <taxon>Sordariaceae</taxon>
        <taxon>Sordaria</taxon>
    </lineage>
</organism>
<sequence length="220" mass="23283">MKQHLVLSLTLSALVGSSIASVIKPPAPSDQPVSVSIDSAINTTEASAGQASDYTASAIIHLASALAADNPVPAPEDGHLTGDEQEGKDLPIEIKQDTPIQTAPPIDPEAPNQPPPQEPPQEPQQPHHPHVTHDPLPTETIEEPPSNNNNNGSGGGGGLSGGEIGGIIGGVMAGIFGIWGIWKVFTDRGARHADRVRSDEEYEMRHQRRRERRGGGRSVW</sequence>
<evidence type="ECO:0000313" key="3">
    <source>
        <dbReference type="EMBL" id="KAK3396652.1"/>
    </source>
</evidence>
<feature type="signal peptide" evidence="2">
    <location>
        <begin position="1"/>
        <end position="20"/>
    </location>
</feature>
<keyword evidence="4" id="KW-1185">Reference proteome</keyword>
<comment type="caution">
    <text evidence="3">The sequence shown here is derived from an EMBL/GenBank/DDBJ whole genome shotgun (WGS) entry which is preliminary data.</text>
</comment>
<accession>A0AAE0UAA2</accession>
<dbReference type="EMBL" id="JAUTDP010000009">
    <property type="protein sequence ID" value="KAK3396652.1"/>
    <property type="molecule type" value="Genomic_DNA"/>
</dbReference>